<comment type="caution">
    <text evidence="2">The sequence shown here is derived from an EMBL/GenBank/DDBJ whole genome shotgun (WGS) entry which is preliminary data.</text>
</comment>
<organism evidence="2 3">
    <name type="scientific">Rhodocytophaga aerolata</name>
    <dbReference type="NCBI Taxonomy" id="455078"/>
    <lineage>
        <taxon>Bacteria</taxon>
        <taxon>Pseudomonadati</taxon>
        <taxon>Bacteroidota</taxon>
        <taxon>Cytophagia</taxon>
        <taxon>Cytophagales</taxon>
        <taxon>Rhodocytophagaceae</taxon>
        <taxon>Rhodocytophaga</taxon>
    </lineage>
</organism>
<gene>
    <name evidence="2" type="ORF">Q0590_21865</name>
</gene>
<evidence type="ECO:0000313" key="2">
    <source>
        <dbReference type="EMBL" id="MDO1448940.1"/>
    </source>
</evidence>
<name>A0ABT8RA10_9BACT</name>
<reference evidence="2" key="1">
    <citation type="submission" date="2023-07" db="EMBL/GenBank/DDBJ databases">
        <title>The genome sequence of Rhodocytophaga aerolata KACC 12507.</title>
        <authorList>
            <person name="Zhang X."/>
        </authorList>
    </citation>
    <scope>NUCLEOTIDE SEQUENCE</scope>
    <source>
        <strain evidence="2">KACC 12507</strain>
    </source>
</reference>
<dbReference type="RefSeq" id="WP_302039742.1">
    <property type="nucleotide sequence ID" value="NZ_JAUKPO010000015.1"/>
</dbReference>
<sequence length="116" mass="13366">MAKKDFKGGISTLIKRTEEPQTDNTRKNGEPDSATLASTSADIRTTLVMGEDYLEWLKDYVYSRKVKGDFRFTQKEALHEAIDLLKKKIGKLPPRPHTEREAENKFKLQIKRGRSK</sequence>
<dbReference type="EMBL" id="JAUKPO010000015">
    <property type="protein sequence ID" value="MDO1448940.1"/>
    <property type="molecule type" value="Genomic_DNA"/>
</dbReference>
<accession>A0ABT8RA10</accession>
<feature type="compositionally biased region" description="Basic and acidic residues" evidence="1">
    <location>
        <begin position="96"/>
        <end position="106"/>
    </location>
</feature>
<proteinExistence type="predicted"/>
<evidence type="ECO:0000256" key="1">
    <source>
        <dbReference type="SAM" id="MobiDB-lite"/>
    </source>
</evidence>
<feature type="region of interest" description="Disordered" evidence="1">
    <location>
        <begin position="1"/>
        <end position="38"/>
    </location>
</feature>
<protein>
    <submittedName>
        <fullName evidence="2">Uncharacterized protein</fullName>
    </submittedName>
</protein>
<feature type="region of interest" description="Disordered" evidence="1">
    <location>
        <begin position="91"/>
        <end position="116"/>
    </location>
</feature>
<keyword evidence="3" id="KW-1185">Reference proteome</keyword>
<feature type="compositionally biased region" description="Basic and acidic residues" evidence="1">
    <location>
        <begin position="15"/>
        <end position="30"/>
    </location>
</feature>
<evidence type="ECO:0000313" key="3">
    <source>
        <dbReference type="Proteomes" id="UP001168528"/>
    </source>
</evidence>
<dbReference type="Proteomes" id="UP001168528">
    <property type="component" value="Unassembled WGS sequence"/>
</dbReference>